<evidence type="ECO:0000259" key="2">
    <source>
        <dbReference type="Pfam" id="PF02517"/>
    </source>
</evidence>
<feature type="transmembrane region" description="Helical" evidence="1">
    <location>
        <begin position="58"/>
        <end position="75"/>
    </location>
</feature>
<keyword evidence="1" id="KW-1133">Transmembrane helix</keyword>
<dbReference type="PANTHER" id="PTHR36435">
    <property type="entry name" value="SLR1288 PROTEIN"/>
    <property type="match status" value="1"/>
</dbReference>
<evidence type="ECO:0000313" key="4">
    <source>
        <dbReference type="Proteomes" id="UP000029538"/>
    </source>
</evidence>
<gene>
    <name evidence="3" type="ORF">HMPREF0654_09115</name>
</gene>
<feature type="transmembrane region" description="Helical" evidence="1">
    <location>
        <begin position="210"/>
        <end position="229"/>
    </location>
</feature>
<sequence>MEQKNILKSILQAALYVSTFIVIQTTFQLLSILIYSFLKGISFSVIAAGLSNGKFSEVLIISNLLFSIAAILLFVKLKWAPISRTYLQSKPWGVFFWAAMLSIGFILPAEFIYERIQLEMSDNMVELFSGIMKQPLGYLILGILAPITEEIVFRGALLRVLLETFGHQKRWIAIVISALIFAVIHGNVAQGTHAFIGGIALGWLYMRTRSVLPGIVLHWVNNSIAYITFNLLPDMSDGKLIDFFHGDERMMYGGLFFSLCIFIPAIFQLSMRMKRADGNP</sequence>
<keyword evidence="3" id="KW-0645">Protease</keyword>
<keyword evidence="1" id="KW-0812">Transmembrane</keyword>
<feature type="transmembrane region" description="Helical" evidence="1">
    <location>
        <begin position="136"/>
        <end position="158"/>
    </location>
</feature>
<dbReference type="GO" id="GO:0004175">
    <property type="term" value="F:endopeptidase activity"/>
    <property type="evidence" value="ECO:0007669"/>
    <property type="project" value="UniProtKB-ARBA"/>
</dbReference>
<evidence type="ECO:0000256" key="1">
    <source>
        <dbReference type="SAM" id="Phobius"/>
    </source>
</evidence>
<dbReference type="EMBL" id="JRNR01000094">
    <property type="protein sequence ID" value="KGF48463.1"/>
    <property type="molecule type" value="Genomic_DNA"/>
</dbReference>
<feature type="domain" description="CAAX prenyl protease 2/Lysostaphin resistance protein A-like" evidence="2">
    <location>
        <begin position="136"/>
        <end position="223"/>
    </location>
</feature>
<protein>
    <submittedName>
        <fullName evidence="3">CAAX protease</fullName>
    </submittedName>
</protein>
<dbReference type="GO" id="GO:0080120">
    <property type="term" value="P:CAAX-box protein maturation"/>
    <property type="evidence" value="ECO:0007669"/>
    <property type="project" value="UniProtKB-ARBA"/>
</dbReference>
<evidence type="ECO:0000313" key="3">
    <source>
        <dbReference type="EMBL" id="KGF48463.1"/>
    </source>
</evidence>
<keyword evidence="1" id="KW-0472">Membrane</keyword>
<keyword evidence="3" id="KW-0378">Hydrolase</keyword>
<feature type="transmembrane region" description="Helical" evidence="1">
    <location>
        <begin position="170"/>
        <end position="189"/>
    </location>
</feature>
<organism evidence="3 4">
    <name type="scientific">Prevotella disiens DNF00882</name>
    <dbReference type="NCBI Taxonomy" id="1401075"/>
    <lineage>
        <taxon>Bacteria</taxon>
        <taxon>Pseudomonadati</taxon>
        <taxon>Bacteroidota</taxon>
        <taxon>Bacteroidia</taxon>
        <taxon>Bacteroidales</taxon>
        <taxon>Prevotellaceae</taxon>
        <taxon>Prevotella</taxon>
    </lineage>
</organism>
<dbReference type="RefSeq" id="WP_036884148.1">
    <property type="nucleotide sequence ID" value="NZ_JRNR01000094.1"/>
</dbReference>
<name>A0A096AN00_9BACT</name>
<dbReference type="PANTHER" id="PTHR36435:SF1">
    <property type="entry name" value="CAAX AMINO TERMINAL PROTEASE FAMILY PROTEIN"/>
    <property type="match status" value="1"/>
</dbReference>
<comment type="caution">
    <text evidence="3">The sequence shown here is derived from an EMBL/GenBank/DDBJ whole genome shotgun (WGS) entry which is preliminary data.</text>
</comment>
<feature type="transmembrane region" description="Helical" evidence="1">
    <location>
        <begin position="95"/>
        <end position="116"/>
    </location>
</feature>
<dbReference type="GO" id="GO:0006508">
    <property type="term" value="P:proteolysis"/>
    <property type="evidence" value="ECO:0007669"/>
    <property type="project" value="UniProtKB-KW"/>
</dbReference>
<reference evidence="3 4" key="1">
    <citation type="submission" date="2014-07" db="EMBL/GenBank/DDBJ databases">
        <authorList>
            <person name="McCorrison J."/>
            <person name="Sanka R."/>
            <person name="Torralba M."/>
            <person name="Gillis M."/>
            <person name="Haft D.H."/>
            <person name="Methe B."/>
            <person name="Sutton G."/>
            <person name="Nelson K.E."/>
        </authorList>
    </citation>
    <scope>NUCLEOTIDE SEQUENCE [LARGE SCALE GENOMIC DNA]</scope>
    <source>
        <strain evidence="3 4">DNF00882</strain>
    </source>
</reference>
<proteinExistence type="predicted"/>
<dbReference type="AlphaFoldDB" id="A0A096AN00"/>
<dbReference type="Pfam" id="PF02517">
    <property type="entry name" value="Rce1-like"/>
    <property type="match status" value="1"/>
</dbReference>
<dbReference type="InterPro" id="IPR052710">
    <property type="entry name" value="CAAX_protease"/>
</dbReference>
<feature type="transmembrane region" description="Helical" evidence="1">
    <location>
        <begin position="249"/>
        <end position="267"/>
    </location>
</feature>
<dbReference type="InterPro" id="IPR003675">
    <property type="entry name" value="Rce1/LyrA-like_dom"/>
</dbReference>
<accession>A0A096AN00</accession>
<feature type="transmembrane region" description="Helical" evidence="1">
    <location>
        <begin position="13"/>
        <end position="38"/>
    </location>
</feature>
<dbReference type="Proteomes" id="UP000029538">
    <property type="component" value="Unassembled WGS sequence"/>
</dbReference>